<dbReference type="SUPFAM" id="SSF52540">
    <property type="entry name" value="P-loop containing nucleoside triphosphate hydrolases"/>
    <property type="match status" value="1"/>
</dbReference>
<proteinExistence type="predicted"/>
<organism evidence="2 3">
    <name type="scientific">Rhynchospora pubera</name>
    <dbReference type="NCBI Taxonomy" id="906938"/>
    <lineage>
        <taxon>Eukaryota</taxon>
        <taxon>Viridiplantae</taxon>
        <taxon>Streptophyta</taxon>
        <taxon>Embryophyta</taxon>
        <taxon>Tracheophyta</taxon>
        <taxon>Spermatophyta</taxon>
        <taxon>Magnoliopsida</taxon>
        <taxon>Liliopsida</taxon>
        <taxon>Poales</taxon>
        <taxon>Cyperaceae</taxon>
        <taxon>Cyperoideae</taxon>
        <taxon>Rhynchosporeae</taxon>
        <taxon>Rhynchospora</taxon>
    </lineage>
</organism>
<dbReference type="GO" id="GO:0006952">
    <property type="term" value="P:defense response"/>
    <property type="evidence" value="ECO:0007669"/>
    <property type="project" value="InterPro"/>
</dbReference>
<feature type="domain" description="NB-ARC" evidence="1">
    <location>
        <begin position="19"/>
        <end position="145"/>
    </location>
</feature>
<gene>
    <name evidence="2" type="ORF">LUZ62_079834</name>
</gene>
<dbReference type="Gene3D" id="3.40.50.300">
    <property type="entry name" value="P-loop containing nucleotide triphosphate hydrolases"/>
    <property type="match status" value="1"/>
</dbReference>
<dbReference type="GO" id="GO:0043531">
    <property type="term" value="F:ADP binding"/>
    <property type="evidence" value="ECO:0007669"/>
    <property type="project" value="InterPro"/>
</dbReference>
<evidence type="ECO:0000313" key="3">
    <source>
        <dbReference type="Proteomes" id="UP001140206"/>
    </source>
</evidence>
<dbReference type="Gene3D" id="1.10.10.10">
    <property type="entry name" value="Winged helix-like DNA-binding domain superfamily/Winged helix DNA-binding domain"/>
    <property type="match status" value="1"/>
</dbReference>
<keyword evidence="3" id="KW-1185">Reference proteome</keyword>
<sequence>MAARPDPTSSKPPLVGFEADMNIIMNAMLDPSVQELTVVDIVGSRGVGKTYLAKEVYTSPEVQRHFDVHVWFPAAHYHSTTYWAIQDMMKQLSIKDKANISNFLRDKRYCVVFDDLNGEWIWSDILRRLPDNNNGSRILVTRRPEYRECSYPIPTSKLQCELGPRSNKQSLEMLLQAAFPKDPWDGCPAGKVDDLARQFVRKCGGLPWPLRFLGGLLTELPWNEVLGRIQAIEAAGMSFVQFAMSYRDLPSHNERVAFLYFLNFPEGTEIRAKSLVRMFEIEDINFSYNFRWRLSAKKILEDLAERSYVSTLPLPRERFNRSRNANRQKVLCGNLP</sequence>
<comment type="caution">
    <text evidence="2">The sequence shown here is derived from an EMBL/GenBank/DDBJ whole genome shotgun (WGS) entry which is preliminary data.</text>
</comment>
<dbReference type="Pfam" id="PF00931">
    <property type="entry name" value="NB-ARC"/>
    <property type="match status" value="1"/>
</dbReference>
<dbReference type="InterPro" id="IPR027417">
    <property type="entry name" value="P-loop_NTPase"/>
</dbReference>
<dbReference type="InterPro" id="IPR036388">
    <property type="entry name" value="WH-like_DNA-bd_sf"/>
</dbReference>
<dbReference type="AlphaFoldDB" id="A0AAV8BR52"/>
<reference evidence="2" key="1">
    <citation type="submission" date="2022-08" db="EMBL/GenBank/DDBJ databases">
        <authorList>
            <person name="Marques A."/>
        </authorList>
    </citation>
    <scope>NUCLEOTIDE SEQUENCE</scope>
    <source>
        <strain evidence="2">RhyPub2mFocal</strain>
        <tissue evidence="2">Leaves</tissue>
    </source>
</reference>
<dbReference type="PANTHER" id="PTHR23155">
    <property type="entry name" value="DISEASE RESISTANCE PROTEIN RP"/>
    <property type="match status" value="1"/>
</dbReference>
<dbReference type="PANTHER" id="PTHR23155:SF1205">
    <property type="entry name" value="DISEASE RESISTANCE PROTEIN RPM1"/>
    <property type="match status" value="1"/>
</dbReference>
<dbReference type="PRINTS" id="PR00364">
    <property type="entry name" value="DISEASERSIST"/>
</dbReference>
<dbReference type="InterPro" id="IPR002182">
    <property type="entry name" value="NB-ARC"/>
</dbReference>
<name>A0AAV8BR52_9POAL</name>
<dbReference type="InterPro" id="IPR044974">
    <property type="entry name" value="Disease_R_plants"/>
</dbReference>
<accession>A0AAV8BR52</accession>
<protein>
    <submittedName>
        <fullName evidence="2">Disease resistance protein</fullName>
    </submittedName>
</protein>
<dbReference type="EMBL" id="JAMFTS010000005">
    <property type="protein sequence ID" value="KAJ4745429.1"/>
    <property type="molecule type" value="Genomic_DNA"/>
</dbReference>
<evidence type="ECO:0000313" key="2">
    <source>
        <dbReference type="EMBL" id="KAJ4745429.1"/>
    </source>
</evidence>
<evidence type="ECO:0000259" key="1">
    <source>
        <dbReference type="Pfam" id="PF00931"/>
    </source>
</evidence>
<dbReference type="Proteomes" id="UP001140206">
    <property type="component" value="Chromosome 5"/>
</dbReference>